<evidence type="ECO:0000313" key="2">
    <source>
        <dbReference type="EMBL" id="CAH1105752.1"/>
    </source>
</evidence>
<dbReference type="EMBL" id="OV651814">
    <property type="protein sequence ID" value="CAH1105752.1"/>
    <property type="molecule type" value="Genomic_DNA"/>
</dbReference>
<feature type="compositionally biased region" description="Polar residues" evidence="1">
    <location>
        <begin position="157"/>
        <end position="166"/>
    </location>
</feature>
<keyword evidence="3" id="KW-1185">Reference proteome</keyword>
<reference evidence="2" key="1">
    <citation type="submission" date="2022-01" db="EMBL/GenBank/DDBJ databases">
        <authorList>
            <person name="King R."/>
        </authorList>
    </citation>
    <scope>NUCLEOTIDE SEQUENCE</scope>
</reference>
<evidence type="ECO:0000256" key="1">
    <source>
        <dbReference type="SAM" id="MobiDB-lite"/>
    </source>
</evidence>
<feature type="region of interest" description="Disordered" evidence="1">
    <location>
        <begin position="89"/>
        <end position="166"/>
    </location>
</feature>
<dbReference type="Proteomes" id="UP001153636">
    <property type="component" value="Chromosome 2"/>
</dbReference>
<name>A0A9P0CW43_9CUCU</name>
<accession>A0A9P0CW43</accession>
<dbReference type="AlphaFoldDB" id="A0A9P0CW43"/>
<proteinExistence type="predicted"/>
<gene>
    <name evidence="2" type="ORF">PSYICH_LOCUS6349</name>
</gene>
<sequence length="166" mass="18376">MSKWYDREGIIDKIEIAPIIITSNSDDSDFSSVESEKRGQQNWQSNFLKGMNLTRVYGCSYKNKDGRKNAYQKLSELMDIEGFGIAEEIESESQSELDAGLENTQSATIDIVPSSSNESSVAKVPSSSEESSVARKPIAQKLTSTYTAPKRVRKRTSSTNKAIHGL</sequence>
<feature type="compositionally biased region" description="Polar residues" evidence="1">
    <location>
        <begin position="102"/>
        <end position="131"/>
    </location>
</feature>
<evidence type="ECO:0000313" key="3">
    <source>
        <dbReference type="Proteomes" id="UP001153636"/>
    </source>
</evidence>
<organism evidence="2 3">
    <name type="scientific">Psylliodes chrysocephalus</name>
    <dbReference type="NCBI Taxonomy" id="3402493"/>
    <lineage>
        <taxon>Eukaryota</taxon>
        <taxon>Metazoa</taxon>
        <taxon>Ecdysozoa</taxon>
        <taxon>Arthropoda</taxon>
        <taxon>Hexapoda</taxon>
        <taxon>Insecta</taxon>
        <taxon>Pterygota</taxon>
        <taxon>Neoptera</taxon>
        <taxon>Endopterygota</taxon>
        <taxon>Coleoptera</taxon>
        <taxon>Polyphaga</taxon>
        <taxon>Cucujiformia</taxon>
        <taxon>Chrysomeloidea</taxon>
        <taxon>Chrysomelidae</taxon>
        <taxon>Galerucinae</taxon>
        <taxon>Alticini</taxon>
        <taxon>Psylliodes</taxon>
    </lineage>
</organism>
<protein>
    <submittedName>
        <fullName evidence="2">Uncharacterized protein</fullName>
    </submittedName>
</protein>